<evidence type="ECO:0000313" key="2">
    <source>
        <dbReference type="EMBL" id="QSZ28308.1"/>
    </source>
</evidence>
<dbReference type="EMBL" id="CP060096">
    <property type="protein sequence ID" value="QSZ28308.1"/>
    <property type="molecule type" value="Genomic_DNA"/>
</dbReference>
<dbReference type="PANTHER" id="PTHR22916:SF3">
    <property type="entry name" value="UDP-GLCNAC:BETAGAL BETA-1,3-N-ACETYLGLUCOSAMINYLTRANSFERASE-LIKE PROTEIN 1"/>
    <property type="match status" value="1"/>
</dbReference>
<sequence length="329" mass="39022">MMIDILISAYNGEEYIREQIDSILNQTYTDWRLLIRDDGSKDRTLEIIEGYVGKFNKKIYFINDKDKHLGASMSFFKLLNYSTADYIMFCDQDDVWIADKIEITLNKMHDLEKLYPDKPILIHSNLKVVNGGLKIIDEFFWKYQKLNPNLKRLNNLLIQNNVTGCTVMINRKLKDLLETVPGNLIMHDWWFALVASAFGVIDYIDEPLILYRQHGANDTGAKKYRISYFINRSLKYDEAVKTINKIINQGKEFYSIYRNMLTKEQKDIVYNFITLFEVGRFKRIYRIFKYKFFKYGFLRNLGFIIVMLIPSKRKGAYNEDFYNNSNSKL</sequence>
<organism evidence="2 3">
    <name type="scientific">Aceticella autotrophica</name>
    <dbReference type="NCBI Taxonomy" id="2755338"/>
    <lineage>
        <taxon>Bacteria</taxon>
        <taxon>Bacillati</taxon>
        <taxon>Bacillota</taxon>
        <taxon>Clostridia</taxon>
        <taxon>Thermoanaerobacterales</taxon>
        <taxon>Thermoanaerobacteraceae</taxon>
        <taxon>Aceticella</taxon>
    </lineage>
</organism>
<dbReference type="SUPFAM" id="SSF53448">
    <property type="entry name" value="Nucleotide-diphospho-sugar transferases"/>
    <property type="match status" value="1"/>
</dbReference>
<dbReference type="KEGG" id="aaut:ACETAC_02400"/>
<dbReference type="Pfam" id="PF00535">
    <property type="entry name" value="Glycos_transf_2"/>
    <property type="match status" value="1"/>
</dbReference>
<dbReference type="Gene3D" id="3.90.550.10">
    <property type="entry name" value="Spore Coat Polysaccharide Biosynthesis Protein SpsA, Chain A"/>
    <property type="match status" value="1"/>
</dbReference>
<protein>
    <submittedName>
        <fullName evidence="2">Glycosyltransferase family 2 protein</fullName>
    </submittedName>
</protein>
<dbReference type="InterPro" id="IPR029044">
    <property type="entry name" value="Nucleotide-diphossugar_trans"/>
</dbReference>
<gene>
    <name evidence="2" type="ORF">ACETAC_02400</name>
</gene>
<reference evidence="2" key="1">
    <citation type="submission" date="2020-08" db="EMBL/GenBank/DDBJ databases">
        <title>Genomic insights into the carbon and energy metabolism of the first obligate autotrophic acetogenic bacterium Aceticella autotrophica gen. nov., sp. nov.</title>
        <authorList>
            <person name="Toshchakov S.V."/>
            <person name="Elcheninov A.G."/>
            <person name="Kublanov I.V."/>
            <person name="Frolov E.N."/>
            <person name="Lebedinsky A.V."/>
        </authorList>
    </citation>
    <scope>NUCLEOTIDE SEQUENCE</scope>
    <source>
        <strain evidence="2">3443-3Ac</strain>
    </source>
</reference>
<dbReference type="Proteomes" id="UP000671913">
    <property type="component" value="Chromosome"/>
</dbReference>
<feature type="domain" description="Glycosyltransferase 2-like" evidence="1">
    <location>
        <begin position="5"/>
        <end position="173"/>
    </location>
</feature>
<dbReference type="InterPro" id="IPR001173">
    <property type="entry name" value="Glyco_trans_2-like"/>
</dbReference>
<name>A0A975AXR3_9THEO</name>
<dbReference type="CDD" id="cd04196">
    <property type="entry name" value="GT_2_like_d"/>
    <property type="match status" value="1"/>
</dbReference>
<dbReference type="AlphaFoldDB" id="A0A975AXR3"/>
<dbReference type="GO" id="GO:0016758">
    <property type="term" value="F:hexosyltransferase activity"/>
    <property type="evidence" value="ECO:0007669"/>
    <property type="project" value="UniProtKB-ARBA"/>
</dbReference>
<keyword evidence="3" id="KW-1185">Reference proteome</keyword>
<evidence type="ECO:0000259" key="1">
    <source>
        <dbReference type="Pfam" id="PF00535"/>
    </source>
</evidence>
<accession>A0A975AXR3</accession>
<evidence type="ECO:0000313" key="3">
    <source>
        <dbReference type="Proteomes" id="UP000671913"/>
    </source>
</evidence>
<dbReference type="PANTHER" id="PTHR22916">
    <property type="entry name" value="GLYCOSYLTRANSFERASE"/>
    <property type="match status" value="1"/>
</dbReference>
<proteinExistence type="predicted"/>